<sequence>MGVAHFWKRVPGAAIDGRRPKELSDLVPYWFDPGFPAERDRGLLVGVLNTGDLIGTLLAFGAVGTGHEPAAGVVSGRPHDWDEEWTVGTIGVADVRQVAAFLLAAPFQQWAVRHHAPLAAEAESLGFDLEAADVVGGAERLAALFVAAAAHDQAVVVKVSA</sequence>
<reference evidence="1" key="1">
    <citation type="submission" date="2021-01" db="EMBL/GenBank/DDBJ databases">
        <title>Whole genome shotgun sequence of Virgisporangium aurantiacum NBRC 16421.</title>
        <authorList>
            <person name="Komaki H."/>
            <person name="Tamura T."/>
        </authorList>
    </citation>
    <scope>NUCLEOTIDE SEQUENCE</scope>
    <source>
        <strain evidence="1">NBRC 16421</strain>
    </source>
</reference>
<proteinExistence type="predicted"/>
<gene>
    <name evidence="1" type="ORF">Vau01_036430</name>
</gene>
<accession>A0A8J4E1M5</accession>
<protein>
    <recommendedName>
        <fullName evidence="3">DUF1877 family protein</fullName>
    </recommendedName>
</protein>
<organism evidence="1 2">
    <name type="scientific">Virgisporangium aurantiacum</name>
    <dbReference type="NCBI Taxonomy" id="175570"/>
    <lineage>
        <taxon>Bacteria</taxon>
        <taxon>Bacillati</taxon>
        <taxon>Actinomycetota</taxon>
        <taxon>Actinomycetes</taxon>
        <taxon>Micromonosporales</taxon>
        <taxon>Micromonosporaceae</taxon>
        <taxon>Virgisporangium</taxon>
    </lineage>
</organism>
<keyword evidence="2" id="KW-1185">Reference proteome</keyword>
<dbReference type="RefSeq" id="WP_203993922.1">
    <property type="nucleotide sequence ID" value="NZ_BOPG01000023.1"/>
</dbReference>
<dbReference type="AlphaFoldDB" id="A0A8J4E1M5"/>
<evidence type="ECO:0008006" key="3">
    <source>
        <dbReference type="Google" id="ProtNLM"/>
    </source>
</evidence>
<comment type="caution">
    <text evidence="1">The sequence shown here is derived from an EMBL/GenBank/DDBJ whole genome shotgun (WGS) entry which is preliminary data.</text>
</comment>
<evidence type="ECO:0000313" key="2">
    <source>
        <dbReference type="Proteomes" id="UP000612585"/>
    </source>
</evidence>
<dbReference type="EMBL" id="BOPG01000023">
    <property type="protein sequence ID" value="GIJ56127.1"/>
    <property type="molecule type" value="Genomic_DNA"/>
</dbReference>
<dbReference type="Proteomes" id="UP000612585">
    <property type="component" value="Unassembled WGS sequence"/>
</dbReference>
<evidence type="ECO:0000313" key="1">
    <source>
        <dbReference type="EMBL" id="GIJ56127.1"/>
    </source>
</evidence>
<name>A0A8J4E1M5_9ACTN</name>